<dbReference type="GeneID" id="54467946"/>
<name>A0A6A6Y0B3_9PEZI</name>
<keyword evidence="2" id="KW-1185">Reference proteome</keyword>
<evidence type="ECO:0000313" key="3">
    <source>
        <dbReference type="RefSeq" id="XP_033568952.1"/>
    </source>
</evidence>
<accession>A0A6A6Y0B3</accession>
<evidence type="ECO:0000313" key="2">
    <source>
        <dbReference type="Proteomes" id="UP000504636"/>
    </source>
</evidence>
<dbReference type="GO" id="GO:0003676">
    <property type="term" value="F:nucleic acid binding"/>
    <property type="evidence" value="ECO:0007669"/>
    <property type="project" value="InterPro"/>
</dbReference>
<protein>
    <submittedName>
        <fullName evidence="1 3">Uncharacterized protein</fullName>
    </submittedName>
</protein>
<reference evidence="3" key="2">
    <citation type="submission" date="2020-04" db="EMBL/GenBank/DDBJ databases">
        <authorList>
            <consortium name="NCBI Genome Project"/>
        </authorList>
    </citation>
    <scope>NUCLEOTIDE SEQUENCE</scope>
    <source>
        <strain evidence="3">CBS 304.34</strain>
    </source>
</reference>
<dbReference type="RefSeq" id="XP_033568952.1">
    <property type="nucleotide sequence ID" value="XM_033727053.1"/>
</dbReference>
<evidence type="ECO:0000313" key="1">
    <source>
        <dbReference type="EMBL" id="KAF2801988.1"/>
    </source>
</evidence>
<dbReference type="AlphaFoldDB" id="A0A6A6Y0B3"/>
<dbReference type="InterPro" id="IPR036397">
    <property type="entry name" value="RNaseH_sf"/>
</dbReference>
<dbReference type="OrthoDB" id="5410741at2759"/>
<sequence length="356" mass="40624">MAHHHLGGRSRGANDTPTAMKAAVITMHLFFQVPFTHIEAKTGVSESTATKIYSRARQDAGNEDFHDMLASLSPKSERPGRVPKVKQGSKLSHEIRQDILRWEDYRFEEAAAPALHKHGVKAARSLIERVAHQHTDPLCHGPIVRGIPPKKPALNASQKEARFEHCSWLEDLIKRTQGKVIIICSDESRKQFGPGHSGGGKARVSRPMGKDANEYAIPEKSAKFSFSFWGAMCSDDRIPRPCIVWEPESQEQKDELEKKLIKDNEDAKERAERSQRNANIQGTWEYNHMKSVNYKIRGDNERLTQQGIQKGRRYTRRPEQEFKYEVFTRGKGKGMDAAWYANNILKLLLYPYYFAV</sequence>
<dbReference type="Proteomes" id="UP000504636">
    <property type="component" value="Unplaced"/>
</dbReference>
<proteinExistence type="predicted"/>
<reference evidence="3" key="3">
    <citation type="submission" date="2025-04" db="UniProtKB">
        <authorList>
            <consortium name="RefSeq"/>
        </authorList>
    </citation>
    <scope>IDENTIFICATION</scope>
    <source>
        <strain evidence="3">CBS 304.34</strain>
    </source>
</reference>
<dbReference type="Gene3D" id="3.30.420.10">
    <property type="entry name" value="Ribonuclease H-like superfamily/Ribonuclease H"/>
    <property type="match status" value="1"/>
</dbReference>
<dbReference type="EMBL" id="MU003726">
    <property type="protein sequence ID" value="KAF2801988.1"/>
    <property type="molecule type" value="Genomic_DNA"/>
</dbReference>
<gene>
    <name evidence="1 3" type="ORF">BDZ99DRAFT_552320</name>
</gene>
<reference evidence="1 3" key="1">
    <citation type="journal article" date="2020" name="Stud. Mycol.">
        <title>101 Dothideomycetes genomes: a test case for predicting lifestyles and emergence of pathogens.</title>
        <authorList>
            <person name="Haridas S."/>
            <person name="Albert R."/>
            <person name="Binder M."/>
            <person name="Bloem J."/>
            <person name="Labutti K."/>
            <person name="Salamov A."/>
            <person name="Andreopoulos B."/>
            <person name="Baker S."/>
            <person name="Barry K."/>
            <person name="Bills G."/>
            <person name="Bluhm B."/>
            <person name="Cannon C."/>
            <person name="Castanera R."/>
            <person name="Culley D."/>
            <person name="Daum C."/>
            <person name="Ezra D."/>
            <person name="Gonzalez J."/>
            <person name="Henrissat B."/>
            <person name="Kuo A."/>
            <person name="Liang C."/>
            <person name="Lipzen A."/>
            <person name="Lutzoni F."/>
            <person name="Magnuson J."/>
            <person name="Mondo S."/>
            <person name="Nolan M."/>
            <person name="Ohm R."/>
            <person name="Pangilinan J."/>
            <person name="Park H.-J."/>
            <person name="Ramirez L."/>
            <person name="Alfaro M."/>
            <person name="Sun H."/>
            <person name="Tritt A."/>
            <person name="Yoshinaga Y."/>
            <person name="Zwiers L.-H."/>
            <person name="Turgeon B."/>
            <person name="Goodwin S."/>
            <person name="Spatafora J."/>
            <person name="Crous P."/>
            <person name="Grigoriev I."/>
        </authorList>
    </citation>
    <scope>NUCLEOTIDE SEQUENCE</scope>
    <source>
        <strain evidence="1 3">CBS 304.34</strain>
    </source>
</reference>
<organism evidence="1">
    <name type="scientific">Mytilinidion resinicola</name>
    <dbReference type="NCBI Taxonomy" id="574789"/>
    <lineage>
        <taxon>Eukaryota</taxon>
        <taxon>Fungi</taxon>
        <taxon>Dikarya</taxon>
        <taxon>Ascomycota</taxon>
        <taxon>Pezizomycotina</taxon>
        <taxon>Dothideomycetes</taxon>
        <taxon>Pleosporomycetidae</taxon>
        <taxon>Mytilinidiales</taxon>
        <taxon>Mytilinidiaceae</taxon>
        <taxon>Mytilinidion</taxon>
    </lineage>
</organism>